<keyword evidence="2" id="KW-1185">Reference proteome</keyword>
<evidence type="ECO:0000313" key="1">
    <source>
        <dbReference type="EMBL" id="RNA14913.1"/>
    </source>
</evidence>
<proteinExistence type="predicted"/>
<evidence type="ECO:0008006" key="3">
    <source>
        <dbReference type="Google" id="ProtNLM"/>
    </source>
</evidence>
<sequence length="108" mass="12081">MGDFNMPDVEWNEFGSPVLGDIASASAHVTNALSHSALVQLVDNKTFSYDGKPSSLLDFVLVTDPNRVSEVMIGPPVDERSVRSHYSIQFKFYWPTARPPSFDSRKFN</sequence>
<gene>
    <name evidence="1" type="ORF">BpHYR1_046747</name>
</gene>
<accession>A0A3M7QUG6</accession>
<name>A0A3M7QUG6_BRAPC</name>
<protein>
    <recommendedName>
        <fullName evidence="3">Endonuclease/exonuclease/phosphatase domain-containing protein</fullName>
    </recommendedName>
</protein>
<reference evidence="1 2" key="1">
    <citation type="journal article" date="2018" name="Sci. Rep.">
        <title>Genomic signatures of local adaptation to the degree of environmental predictability in rotifers.</title>
        <authorList>
            <person name="Franch-Gras L."/>
            <person name="Hahn C."/>
            <person name="Garcia-Roger E.M."/>
            <person name="Carmona M.J."/>
            <person name="Serra M."/>
            <person name="Gomez A."/>
        </authorList>
    </citation>
    <scope>NUCLEOTIDE SEQUENCE [LARGE SCALE GENOMIC DNA]</scope>
    <source>
        <strain evidence="1">HYR1</strain>
    </source>
</reference>
<evidence type="ECO:0000313" key="2">
    <source>
        <dbReference type="Proteomes" id="UP000276133"/>
    </source>
</evidence>
<dbReference type="AlphaFoldDB" id="A0A3M7QUG6"/>
<organism evidence="1 2">
    <name type="scientific">Brachionus plicatilis</name>
    <name type="common">Marine rotifer</name>
    <name type="synonym">Brachionus muelleri</name>
    <dbReference type="NCBI Taxonomy" id="10195"/>
    <lineage>
        <taxon>Eukaryota</taxon>
        <taxon>Metazoa</taxon>
        <taxon>Spiralia</taxon>
        <taxon>Gnathifera</taxon>
        <taxon>Rotifera</taxon>
        <taxon>Eurotatoria</taxon>
        <taxon>Monogononta</taxon>
        <taxon>Pseudotrocha</taxon>
        <taxon>Ploima</taxon>
        <taxon>Brachionidae</taxon>
        <taxon>Brachionus</taxon>
    </lineage>
</organism>
<dbReference type="Proteomes" id="UP000276133">
    <property type="component" value="Unassembled WGS sequence"/>
</dbReference>
<comment type="caution">
    <text evidence="1">The sequence shown here is derived from an EMBL/GenBank/DDBJ whole genome shotgun (WGS) entry which is preliminary data.</text>
</comment>
<dbReference type="OrthoDB" id="6152807at2759"/>
<dbReference type="EMBL" id="REGN01005090">
    <property type="protein sequence ID" value="RNA14913.1"/>
    <property type="molecule type" value="Genomic_DNA"/>
</dbReference>